<name>A0A7R9GIV9_9CRUS</name>
<protein>
    <submittedName>
        <fullName evidence="1">Uncharacterized protein</fullName>
    </submittedName>
</protein>
<gene>
    <name evidence="1" type="ORF">NMOB1V02_LOCUS11813</name>
</gene>
<proteinExistence type="predicted"/>
<evidence type="ECO:0000313" key="1">
    <source>
        <dbReference type="EMBL" id="CAD7284206.1"/>
    </source>
</evidence>
<evidence type="ECO:0000313" key="2">
    <source>
        <dbReference type="Proteomes" id="UP000678499"/>
    </source>
</evidence>
<sequence length="109" mass="12545">MRRDLKTGKKYNNNPCVQGREEKLMLHSKKLISLASGYGMEAVDTFNMTMSRFRDFTEGRCACHFYRIIPKTITGIKQQKLRQEFSLDGPVNAAYSEILLNRICDDGSF</sequence>
<dbReference type="EMBL" id="OA889349">
    <property type="protein sequence ID" value="CAD7284206.1"/>
    <property type="molecule type" value="Genomic_DNA"/>
</dbReference>
<reference evidence="1" key="1">
    <citation type="submission" date="2020-11" db="EMBL/GenBank/DDBJ databases">
        <authorList>
            <person name="Tran Van P."/>
        </authorList>
    </citation>
    <scope>NUCLEOTIDE SEQUENCE</scope>
</reference>
<organism evidence="1">
    <name type="scientific">Notodromas monacha</name>
    <dbReference type="NCBI Taxonomy" id="399045"/>
    <lineage>
        <taxon>Eukaryota</taxon>
        <taxon>Metazoa</taxon>
        <taxon>Ecdysozoa</taxon>
        <taxon>Arthropoda</taxon>
        <taxon>Crustacea</taxon>
        <taxon>Oligostraca</taxon>
        <taxon>Ostracoda</taxon>
        <taxon>Podocopa</taxon>
        <taxon>Podocopida</taxon>
        <taxon>Cypridocopina</taxon>
        <taxon>Cypridoidea</taxon>
        <taxon>Cyprididae</taxon>
        <taxon>Notodromas</taxon>
    </lineage>
</organism>
<accession>A0A7R9GIV9</accession>
<dbReference type="PANTHER" id="PTHR14776:SF1">
    <property type="entry name" value="CADHERIN-LIKE AND PC-ESTERASE DOMAIN-CONTAINING PROTEIN 1"/>
    <property type="match status" value="1"/>
</dbReference>
<dbReference type="OrthoDB" id="2016263at2759"/>
<keyword evidence="2" id="KW-1185">Reference proteome</keyword>
<dbReference type="AlphaFoldDB" id="A0A7R9GIV9"/>
<dbReference type="Proteomes" id="UP000678499">
    <property type="component" value="Unassembled WGS sequence"/>
</dbReference>
<dbReference type="PANTHER" id="PTHR14776">
    <property type="entry name" value="CADHERIN-LIKE AND PC-ESTERASE DOMAIN-CONTAINING PROTEIN 1"/>
    <property type="match status" value="1"/>
</dbReference>
<dbReference type="EMBL" id="CAJPEX010007312">
    <property type="protein sequence ID" value="CAG0924358.1"/>
    <property type="molecule type" value="Genomic_DNA"/>
</dbReference>